<organism evidence="1 2">
    <name type="scientific">Weissella soli</name>
    <dbReference type="NCBI Taxonomy" id="155866"/>
    <lineage>
        <taxon>Bacteria</taxon>
        <taxon>Bacillati</taxon>
        <taxon>Bacillota</taxon>
        <taxon>Bacilli</taxon>
        <taxon>Lactobacillales</taxon>
        <taxon>Lactobacillaceae</taxon>
        <taxon>Weissella</taxon>
    </lineage>
</organism>
<proteinExistence type="predicted"/>
<sequence length="198" mass="22633">MNRRIIMTIHAVIALFMIVLYVAPSHLTFLIWNLFLAVIPFDLSLVIKKVTARTMKISLTTIWVLFFPNSMYMITDFMHIYSLDGGSARFNYGMLVLGIFLGVLLGARSAEIIFESYFPKATTRSVLGFFGSLSLLSAYGMYLGRYARLNSWDIITNWNQVVSLIVKSFSLSSIEFVLIFAFVQMIILLTFRALRHLE</sequence>
<gene>
    <name evidence="1" type="ORF">DFP99_0643</name>
</gene>
<dbReference type="EMBL" id="QRAS01000001">
    <property type="protein sequence ID" value="RDL12208.1"/>
    <property type="molecule type" value="Genomic_DNA"/>
</dbReference>
<protein>
    <submittedName>
        <fullName evidence="1">Putative membrane protein</fullName>
    </submittedName>
</protein>
<keyword evidence="2" id="KW-1185">Reference proteome</keyword>
<dbReference type="KEGG" id="wso:WSWS_01014"/>
<dbReference type="InterPro" id="IPR009793">
    <property type="entry name" value="DUF1361"/>
</dbReference>
<dbReference type="AlphaFoldDB" id="A0A288Q6Z6"/>
<comment type="caution">
    <text evidence="1">The sequence shown here is derived from an EMBL/GenBank/DDBJ whole genome shotgun (WGS) entry which is preliminary data.</text>
</comment>
<dbReference type="GeneID" id="94546206"/>
<reference evidence="1 2" key="1">
    <citation type="submission" date="2018-07" db="EMBL/GenBank/DDBJ databases">
        <title>Genomic Encyclopedia of Type Strains, Phase III (KMG-III): the genomes of soil and plant-associated and newly described type strains.</title>
        <authorList>
            <person name="Whitman W."/>
        </authorList>
    </citation>
    <scope>NUCLEOTIDE SEQUENCE [LARGE SCALE GENOMIC DNA]</scope>
    <source>
        <strain evidence="1 2">CECT 7031</strain>
    </source>
</reference>
<dbReference type="RefSeq" id="WP_070230258.1">
    <property type="nucleotide sequence ID" value="NZ_BJYO01000002.1"/>
</dbReference>
<evidence type="ECO:0000313" key="1">
    <source>
        <dbReference type="EMBL" id="RDL12208.1"/>
    </source>
</evidence>
<dbReference type="Pfam" id="PF07099">
    <property type="entry name" value="DUF1361"/>
    <property type="match status" value="1"/>
</dbReference>
<accession>A0A288Q6Z6</accession>
<name>A0A288Q6Z6_9LACO</name>
<dbReference type="Proteomes" id="UP000254912">
    <property type="component" value="Unassembled WGS sequence"/>
</dbReference>
<evidence type="ECO:0000313" key="2">
    <source>
        <dbReference type="Proteomes" id="UP000254912"/>
    </source>
</evidence>